<evidence type="ECO:0000313" key="9">
    <source>
        <dbReference type="EMBL" id="WFD20669.1"/>
    </source>
</evidence>
<keyword evidence="3 7" id="KW-0507">mRNA processing</keyword>
<dbReference type="PANTHER" id="PTHR23142">
    <property type="entry name" value="PRE-MRNA-SPLICING FACTOR 38A-RELATED"/>
    <property type="match status" value="1"/>
</dbReference>
<evidence type="ECO:0000256" key="3">
    <source>
        <dbReference type="ARBA" id="ARBA00022664"/>
    </source>
</evidence>
<dbReference type="GO" id="GO:0005681">
    <property type="term" value="C:spliceosomal complex"/>
    <property type="evidence" value="ECO:0007669"/>
    <property type="project" value="UniProtKB-KW"/>
</dbReference>
<name>A0AAF0E9B6_9BASI</name>
<evidence type="ECO:0000313" key="10">
    <source>
        <dbReference type="Proteomes" id="UP001220961"/>
    </source>
</evidence>
<dbReference type="Pfam" id="PF03371">
    <property type="entry name" value="PRP38"/>
    <property type="match status" value="1"/>
</dbReference>
<evidence type="ECO:0000256" key="2">
    <source>
        <dbReference type="ARBA" id="ARBA00006164"/>
    </source>
</evidence>
<accession>A0AAF0E9B6</accession>
<proteinExistence type="inferred from homology"/>
<evidence type="ECO:0000256" key="6">
    <source>
        <dbReference type="ARBA" id="ARBA00023242"/>
    </source>
</evidence>
<comment type="function">
    <text evidence="7">Required for pre-mRNA splicing.</text>
</comment>
<comment type="similarity">
    <text evidence="2 7">Belongs to the PRP38 family.</text>
</comment>
<comment type="subcellular location">
    <subcellularLocation>
        <location evidence="1 7">Nucleus</location>
    </subcellularLocation>
</comment>
<evidence type="ECO:0000256" key="4">
    <source>
        <dbReference type="ARBA" id="ARBA00022728"/>
    </source>
</evidence>
<feature type="compositionally biased region" description="Acidic residues" evidence="8">
    <location>
        <begin position="238"/>
        <end position="249"/>
    </location>
</feature>
<dbReference type="GO" id="GO:0000398">
    <property type="term" value="P:mRNA splicing, via spliceosome"/>
    <property type="evidence" value="ECO:0007669"/>
    <property type="project" value="UniProtKB-UniRule"/>
</dbReference>
<keyword evidence="6 7" id="KW-0539">Nucleus</keyword>
<protein>
    <recommendedName>
        <fullName evidence="7">Pre-mRNA-splicing factor 38</fullName>
    </recommendedName>
</protein>
<dbReference type="InterPro" id="IPR005037">
    <property type="entry name" value="PRP38"/>
</dbReference>
<sequence length="302" mass="34466">MANTTAHDALSIHGTNPQFLVERVIRTRIYDSTYWKQDCFALTAATLVDKAVDLTYVGGTYGALRPSPFLCLVCKLLQLQPDRDVVLEYLAAEDLKYLRALAAMYIRLTFPSMEVYELLEPLLDDYRKLRWRDMAGQYSLSHMDEFVDQLLTEERVCDLILPRLTKRAVLERKEGLRPRISKLEEAMVLGQADGMDEAYDSDESIRAIRSERQRRVAEADALRAERQARTARARGQVDEYESQQSESDEERLHARILRSRTPSVSPDRSPIAAPSRSPSPAFRSRSPSPAFRSRSPSRSPEP</sequence>
<evidence type="ECO:0000256" key="1">
    <source>
        <dbReference type="ARBA" id="ARBA00004123"/>
    </source>
</evidence>
<dbReference type="Proteomes" id="UP001220961">
    <property type="component" value="Chromosome 6"/>
</dbReference>
<gene>
    <name evidence="9" type="ORF">MCAP1_002920</name>
</gene>
<dbReference type="AlphaFoldDB" id="A0AAF0E9B6"/>
<keyword evidence="5 7" id="KW-0508">mRNA splicing</keyword>
<feature type="region of interest" description="Disordered" evidence="8">
    <location>
        <begin position="225"/>
        <end position="302"/>
    </location>
</feature>
<dbReference type="EMBL" id="CP119913">
    <property type="protein sequence ID" value="WFD20669.1"/>
    <property type="molecule type" value="Genomic_DNA"/>
</dbReference>
<evidence type="ECO:0000256" key="5">
    <source>
        <dbReference type="ARBA" id="ARBA00023187"/>
    </source>
</evidence>
<reference evidence="9" key="1">
    <citation type="submission" date="2023-03" db="EMBL/GenBank/DDBJ databases">
        <title>Mating type loci evolution in Malassezia.</title>
        <authorList>
            <person name="Coelho M.A."/>
        </authorList>
    </citation>
    <scope>NUCLEOTIDE SEQUENCE</scope>
    <source>
        <strain evidence="9">CBS 10434</strain>
    </source>
</reference>
<keyword evidence="10" id="KW-1185">Reference proteome</keyword>
<evidence type="ECO:0000256" key="8">
    <source>
        <dbReference type="SAM" id="MobiDB-lite"/>
    </source>
</evidence>
<evidence type="ECO:0000256" key="7">
    <source>
        <dbReference type="RuleBase" id="RU367025"/>
    </source>
</evidence>
<feature type="compositionally biased region" description="Low complexity" evidence="8">
    <location>
        <begin position="265"/>
        <end position="302"/>
    </location>
</feature>
<organism evidence="9 10">
    <name type="scientific">Malassezia caprae</name>
    <dbReference type="NCBI Taxonomy" id="1381934"/>
    <lineage>
        <taxon>Eukaryota</taxon>
        <taxon>Fungi</taxon>
        <taxon>Dikarya</taxon>
        <taxon>Basidiomycota</taxon>
        <taxon>Ustilaginomycotina</taxon>
        <taxon>Malasseziomycetes</taxon>
        <taxon>Malasseziales</taxon>
        <taxon>Malasseziaceae</taxon>
        <taxon>Malassezia</taxon>
    </lineage>
</organism>
<keyword evidence="4 7" id="KW-0747">Spliceosome</keyword>